<dbReference type="EMBL" id="CACSIO010000061">
    <property type="protein sequence ID" value="CAA0124937.1"/>
    <property type="molecule type" value="Genomic_DNA"/>
</dbReference>
<evidence type="ECO:0000313" key="4">
    <source>
        <dbReference type="Proteomes" id="UP000441399"/>
    </source>
</evidence>
<proteinExistence type="predicted"/>
<accession>A0A5S9QHJ0</accession>
<dbReference type="AlphaFoldDB" id="A0A5S9QHJ0"/>
<evidence type="ECO:0000313" key="1">
    <source>
        <dbReference type="EMBL" id="CAA0116920.1"/>
    </source>
</evidence>
<name>A0A5S9QHJ0_9GAMM</name>
<dbReference type="OrthoDB" id="9872332at2"/>
<evidence type="ECO:0000313" key="3">
    <source>
        <dbReference type="Proteomes" id="UP000434580"/>
    </source>
</evidence>
<evidence type="ECO:0000313" key="2">
    <source>
        <dbReference type="EMBL" id="CAA0124937.1"/>
    </source>
</evidence>
<protein>
    <submittedName>
        <fullName evidence="1">Uncharacterized protein</fullName>
    </submittedName>
</protein>
<reference evidence="3 4" key="1">
    <citation type="submission" date="2019-11" db="EMBL/GenBank/DDBJ databases">
        <authorList>
            <person name="Holert J."/>
        </authorList>
    </citation>
    <scope>NUCLEOTIDE SEQUENCE [LARGE SCALE GENOMIC DNA]</scope>
    <source>
        <strain evidence="1">BC5_2</strain>
        <strain evidence="2">SB11_3</strain>
    </source>
</reference>
<organism evidence="1 3">
    <name type="scientific">BD1-7 clade bacterium</name>
    <dbReference type="NCBI Taxonomy" id="2029982"/>
    <lineage>
        <taxon>Bacteria</taxon>
        <taxon>Pseudomonadati</taxon>
        <taxon>Pseudomonadota</taxon>
        <taxon>Gammaproteobacteria</taxon>
        <taxon>Cellvibrionales</taxon>
        <taxon>Spongiibacteraceae</taxon>
        <taxon>BD1-7 clade</taxon>
    </lineage>
</organism>
<dbReference type="EMBL" id="CACSII010000019">
    <property type="protein sequence ID" value="CAA0116920.1"/>
    <property type="molecule type" value="Genomic_DNA"/>
</dbReference>
<keyword evidence="4" id="KW-1185">Reference proteome</keyword>
<dbReference type="Proteomes" id="UP000441399">
    <property type="component" value="Unassembled WGS sequence"/>
</dbReference>
<sequence length="151" mass="16851">MGASTPYNPKFSELYRDLLVTLDQNGVGSTLRLTKKALAHGKLGFYSCSAFSIGEEATIHANLYGKAFDAVVRVTDCCPKKDLYMIELEMVEDIAFQARIFLQLAAIANYKEACDCDGRCLTIDEAAFEWIEEHAESFAEEFESRVNDSVI</sequence>
<gene>
    <name evidence="1" type="ORF">DPBNPPHM_02141</name>
    <name evidence="2" type="ORF">OPDIPICF_03256</name>
</gene>
<dbReference type="Proteomes" id="UP000434580">
    <property type="component" value="Unassembled WGS sequence"/>
</dbReference>